<dbReference type="InterPro" id="IPR058412">
    <property type="entry name" value="DUF8099"/>
</dbReference>
<evidence type="ECO:0000313" key="2">
    <source>
        <dbReference type="Proteomes" id="UP001596545"/>
    </source>
</evidence>
<proteinExistence type="predicted"/>
<reference evidence="1 2" key="1">
    <citation type="journal article" date="2019" name="Int. J. Syst. Evol. Microbiol.">
        <title>The Global Catalogue of Microorganisms (GCM) 10K type strain sequencing project: providing services to taxonomists for standard genome sequencing and annotation.</title>
        <authorList>
            <consortium name="The Broad Institute Genomics Platform"/>
            <consortium name="The Broad Institute Genome Sequencing Center for Infectious Disease"/>
            <person name="Wu L."/>
            <person name="Ma J."/>
        </authorList>
    </citation>
    <scope>NUCLEOTIDE SEQUENCE [LARGE SCALE GENOMIC DNA]</scope>
    <source>
        <strain evidence="1 2">CGMCC 1.12554</strain>
    </source>
</reference>
<dbReference type="Pfam" id="PF26401">
    <property type="entry name" value="DUF8099"/>
    <property type="match status" value="1"/>
</dbReference>
<evidence type="ECO:0000313" key="1">
    <source>
        <dbReference type="EMBL" id="MFC7324376.1"/>
    </source>
</evidence>
<sequence>MDSDSSMNARTAGQPIRVLGASFTAGNPRKLFTWARRAAFGFDSARRALGYRGSSASHRLPVGQGHRP</sequence>
<keyword evidence="2" id="KW-1185">Reference proteome</keyword>
<accession>A0ABD6AKL0</accession>
<gene>
    <name evidence="1" type="ORF">ACFQMF_07250</name>
</gene>
<organism evidence="1 2">
    <name type="scientific">Halorubrum rutilum</name>
    <dbReference type="NCBI Taxonomy" id="1364933"/>
    <lineage>
        <taxon>Archaea</taxon>
        <taxon>Methanobacteriati</taxon>
        <taxon>Methanobacteriota</taxon>
        <taxon>Stenosarchaea group</taxon>
        <taxon>Halobacteria</taxon>
        <taxon>Halobacteriales</taxon>
        <taxon>Haloferacaceae</taxon>
        <taxon>Halorubrum</taxon>
    </lineage>
</organism>
<dbReference type="RefSeq" id="WP_256409470.1">
    <property type="nucleotide sequence ID" value="NZ_JANHDN010000005.1"/>
</dbReference>
<dbReference type="AlphaFoldDB" id="A0ABD6AKL0"/>
<comment type="caution">
    <text evidence="1">The sequence shown here is derived from an EMBL/GenBank/DDBJ whole genome shotgun (WGS) entry which is preliminary data.</text>
</comment>
<dbReference type="EMBL" id="JBHTBL010000005">
    <property type="protein sequence ID" value="MFC7324376.1"/>
    <property type="molecule type" value="Genomic_DNA"/>
</dbReference>
<protein>
    <submittedName>
        <fullName evidence="1">Uncharacterized protein</fullName>
    </submittedName>
</protein>
<name>A0ABD6AKL0_9EURY</name>
<dbReference type="Proteomes" id="UP001596545">
    <property type="component" value="Unassembled WGS sequence"/>
</dbReference>